<feature type="region of interest" description="Disordered" evidence="1">
    <location>
        <begin position="1"/>
        <end position="29"/>
    </location>
</feature>
<evidence type="ECO:0000313" key="3">
    <source>
        <dbReference type="Proteomes" id="UP000257109"/>
    </source>
</evidence>
<comment type="caution">
    <text evidence="2">The sequence shown here is derived from an EMBL/GenBank/DDBJ whole genome shotgun (WGS) entry which is preliminary data.</text>
</comment>
<organism evidence="2 3">
    <name type="scientific">Mucuna pruriens</name>
    <name type="common">Velvet bean</name>
    <name type="synonym">Dolichos pruriens</name>
    <dbReference type="NCBI Taxonomy" id="157652"/>
    <lineage>
        <taxon>Eukaryota</taxon>
        <taxon>Viridiplantae</taxon>
        <taxon>Streptophyta</taxon>
        <taxon>Embryophyta</taxon>
        <taxon>Tracheophyta</taxon>
        <taxon>Spermatophyta</taxon>
        <taxon>Magnoliopsida</taxon>
        <taxon>eudicotyledons</taxon>
        <taxon>Gunneridae</taxon>
        <taxon>Pentapetalae</taxon>
        <taxon>rosids</taxon>
        <taxon>fabids</taxon>
        <taxon>Fabales</taxon>
        <taxon>Fabaceae</taxon>
        <taxon>Papilionoideae</taxon>
        <taxon>50 kb inversion clade</taxon>
        <taxon>NPAAA clade</taxon>
        <taxon>indigoferoid/millettioid clade</taxon>
        <taxon>Phaseoleae</taxon>
        <taxon>Mucuna</taxon>
    </lineage>
</organism>
<dbReference type="Proteomes" id="UP000257109">
    <property type="component" value="Unassembled WGS sequence"/>
</dbReference>
<protein>
    <submittedName>
        <fullName evidence="2">Uncharacterized protein</fullName>
    </submittedName>
</protein>
<feature type="non-terminal residue" evidence="2">
    <location>
        <position position="1"/>
    </location>
</feature>
<keyword evidence="3" id="KW-1185">Reference proteome</keyword>
<gene>
    <name evidence="2" type="ORF">CR513_31025</name>
</gene>
<dbReference type="OrthoDB" id="69641at2759"/>
<dbReference type="AlphaFoldDB" id="A0A371GAE7"/>
<accession>A0A371GAE7</accession>
<name>A0A371GAE7_MUCPR</name>
<sequence length="141" mass="15085">MLKPEETVNGETLQEKRTQAGTGTATHGVEDQETLETRAVIGELSDPVQAQIHDLLPDGVVTTREVVGGVLLAADQLLRVEQLPVRAGSDFVDNGRLQIHEDGAWDVFPGAGLAEERVEGVISSANGLVTRHLSIRLNTGK</sequence>
<proteinExistence type="predicted"/>
<reference evidence="2" key="1">
    <citation type="submission" date="2018-05" db="EMBL/GenBank/DDBJ databases">
        <title>Draft genome of Mucuna pruriens seed.</title>
        <authorList>
            <person name="Nnadi N.E."/>
            <person name="Vos R."/>
            <person name="Hasami M.H."/>
            <person name="Devisetty U.K."/>
            <person name="Aguiy J.C."/>
        </authorList>
    </citation>
    <scope>NUCLEOTIDE SEQUENCE [LARGE SCALE GENOMIC DNA]</scope>
    <source>
        <strain evidence="2">JCA_2017</strain>
    </source>
</reference>
<dbReference type="EMBL" id="QJKJ01006215">
    <property type="protein sequence ID" value="RDX87499.1"/>
    <property type="molecule type" value="Genomic_DNA"/>
</dbReference>
<evidence type="ECO:0000256" key="1">
    <source>
        <dbReference type="SAM" id="MobiDB-lite"/>
    </source>
</evidence>
<evidence type="ECO:0000313" key="2">
    <source>
        <dbReference type="EMBL" id="RDX87499.1"/>
    </source>
</evidence>